<dbReference type="AlphaFoldDB" id="A0A9N9WB68"/>
<feature type="region of interest" description="Disordered" evidence="4">
    <location>
        <begin position="1"/>
        <end position="33"/>
    </location>
</feature>
<dbReference type="GO" id="GO:0005737">
    <property type="term" value="C:cytoplasm"/>
    <property type="evidence" value="ECO:0007669"/>
    <property type="project" value="UniProtKB-SubCell"/>
</dbReference>
<dbReference type="GO" id="GO:0005912">
    <property type="term" value="C:adherens junction"/>
    <property type="evidence" value="ECO:0007669"/>
    <property type="project" value="TreeGrafter"/>
</dbReference>
<keyword evidence="3" id="KW-0440">LIM domain</keyword>
<feature type="domain" description="PDZ" evidence="5">
    <location>
        <begin position="43"/>
        <end position="114"/>
    </location>
</feature>
<dbReference type="EMBL" id="OU893346">
    <property type="protein sequence ID" value="CAG9786109.1"/>
    <property type="molecule type" value="Genomic_DNA"/>
</dbReference>
<keyword evidence="2" id="KW-0963">Cytoplasm</keyword>
<dbReference type="Gene3D" id="2.30.42.10">
    <property type="match status" value="1"/>
</dbReference>
<evidence type="ECO:0000313" key="6">
    <source>
        <dbReference type="EMBL" id="CAG9786109.1"/>
    </source>
</evidence>
<dbReference type="SMART" id="SM00228">
    <property type="entry name" value="PDZ"/>
    <property type="match status" value="1"/>
</dbReference>
<dbReference type="GO" id="GO:0031941">
    <property type="term" value="C:filamentous actin"/>
    <property type="evidence" value="ECO:0007669"/>
    <property type="project" value="TreeGrafter"/>
</dbReference>
<dbReference type="FunFam" id="2.30.42.10:FF:000055">
    <property type="entry name" value="PDZ and LIM domain protein 3"/>
    <property type="match status" value="1"/>
</dbReference>
<dbReference type="Proteomes" id="UP001153714">
    <property type="component" value="Chromosome 15"/>
</dbReference>
<dbReference type="GO" id="GO:0061061">
    <property type="term" value="P:muscle structure development"/>
    <property type="evidence" value="ECO:0007669"/>
    <property type="project" value="TreeGrafter"/>
</dbReference>
<dbReference type="PANTHER" id="PTHR24214:SF38">
    <property type="entry name" value="PDZ AND LIM DOMAIN PROTEIN ZASP-RELATED"/>
    <property type="match status" value="1"/>
</dbReference>
<keyword evidence="3" id="KW-0479">Metal-binding</keyword>
<reference evidence="6" key="1">
    <citation type="submission" date="2021-12" db="EMBL/GenBank/DDBJ databases">
        <authorList>
            <person name="King R."/>
        </authorList>
    </citation>
    <scope>NUCLEOTIDE SEQUENCE</scope>
</reference>
<evidence type="ECO:0000256" key="1">
    <source>
        <dbReference type="ARBA" id="ARBA00004496"/>
    </source>
</evidence>
<dbReference type="GO" id="GO:0001725">
    <property type="term" value="C:stress fiber"/>
    <property type="evidence" value="ECO:0007669"/>
    <property type="project" value="TreeGrafter"/>
</dbReference>
<evidence type="ECO:0000256" key="2">
    <source>
        <dbReference type="ARBA" id="ARBA00022490"/>
    </source>
</evidence>
<organism evidence="6 7">
    <name type="scientific">Diatraea saccharalis</name>
    <name type="common">sugarcane borer</name>
    <dbReference type="NCBI Taxonomy" id="40085"/>
    <lineage>
        <taxon>Eukaryota</taxon>
        <taxon>Metazoa</taxon>
        <taxon>Ecdysozoa</taxon>
        <taxon>Arthropoda</taxon>
        <taxon>Hexapoda</taxon>
        <taxon>Insecta</taxon>
        <taxon>Pterygota</taxon>
        <taxon>Neoptera</taxon>
        <taxon>Endopterygota</taxon>
        <taxon>Lepidoptera</taxon>
        <taxon>Glossata</taxon>
        <taxon>Ditrysia</taxon>
        <taxon>Pyraloidea</taxon>
        <taxon>Crambidae</taxon>
        <taxon>Crambinae</taxon>
        <taxon>Diatraea</taxon>
    </lineage>
</organism>
<keyword evidence="7" id="KW-1185">Reference proteome</keyword>
<dbReference type="GO" id="GO:0030036">
    <property type="term" value="P:actin cytoskeleton organization"/>
    <property type="evidence" value="ECO:0007669"/>
    <property type="project" value="TreeGrafter"/>
</dbReference>
<dbReference type="OrthoDB" id="44841at2759"/>
<dbReference type="SUPFAM" id="SSF50156">
    <property type="entry name" value="PDZ domain-like"/>
    <property type="match status" value="1"/>
</dbReference>
<reference evidence="6" key="2">
    <citation type="submission" date="2022-10" db="EMBL/GenBank/DDBJ databases">
        <authorList>
            <consortium name="ENA_rothamsted_submissions"/>
            <consortium name="culmorum"/>
            <person name="King R."/>
        </authorList>
    </citation>
    <scope>NUCLEOTIDE SEQUENCE</scope>
</reference>
<evidence type="ECO:0000259" key="5">
    <source>
        <dbReference type="SMART" id="SM00228"/>
    </source>
</evidence>
<proteinExistence type="predicted"/>
<gene>
    <name evidence="6" type="ORF">DIATSA_LOCUS4088</name>
</gene>
<keyword evidence="3" id="KW-0862">Zinc</keyword>
<dbReference type="PANTHER" id="PTHR24214">
    <property type="entry name" value="PDZ AND LIM DOMAIN PROTEIN ZASP"/>
    <property type="match status" value="1"/>
</dbReference>
<dbReference type="GO" id="GO:0003779">
    <property type="term" value="F:actin binding"/>
    <property type="evidence" value="ECO:0007669"/>
    <property type="project" value="TreeGrafter"/>
</dbReference>
<comment type="subcellular location">
    <subcellularLocation>
        <location evidence="1">Cytoplasm</location>
    </subcellularLocation>
</comment>
<evidence type="ECO:0000313" key="7">
    <source>
        <dbReference type="Proteomes" id="UP001153714"/>
    </source>
</evidence>
<accession>A0A9N9WB68</accession>
<dbReference type="GO" id="GO:0051371">
    <property type="term" value="F:muscle alpha-actinin binding"/>
    <property type="evidence" value="ECO:0007669"/>
    <property type="project" value="TreeGrafter"/>
</dbReference>
<dbReference type="InterPro" id="IPR001478">
    <property type="entry name" value="PDZ"/>
</dbReference>
<dbReference type="InterPro" id="IPR036034">
    <property type="entry name" value="PDZ_sf"/>
</dbReference>
<sequence length="114" mass="12851">MDEKIKNKKVNSALEKELQQTAEKPSWQSSNEGIHEKVNFDDTIWGFELAGGSYYDTPLRVTKVKPDSRADRAGIKIGDKLRTINGVDTNMLTVREAHDIIVDCGIELKLELYA</sequence>
<dbReference type="InterPro" id="IPR050604">
    <property type="entry name" value="PDZ-LIM_domain"/>
</dbReference>
<feature type="compositionally biased region" description="Polar residues" evidence="4">
    <location>
        <begin position="19"/>
        <end position="32"/>
    </location>
</feature>
<evidence type="ECO:0000256" key="3">
    <source>
        <dbReference type="ARBA" id="ARBA00023038"/>
    </source>
</evidence>
<dbReference type="Pfam" id="PF00595">
    <property type="entry name" value="PDZ"/>
    <property type="match status" value="1"/>
</dbReference>
<name>A0A9N9WB68_9NEOP</name>
<evidence type="ECO:0000256" key="4">
    <source>
        <dbReference type="SAM" id="MobiDB-lite"/>
    </source>
</evidence>
<protein>
    <recommendedName>
        <fullName evidence="5">PDZ domain-containing protein</fullName>
    </recommendedName>
</protein>